<proteinExistence type="predicted"/>
<dbReference type="EMBL" id="BSXS01001510">
    <property type="protein sequence ID" value="GME76396.1"/>
    <property type="molecule type" value="Genomic_DNA"/>
</dbReference>
<sequence length="575" mass="63468">MTEQNIEDPVTVVPPTDTATVPAPKVEEQDTSSEQDQVHEEEHTTQQTAESTPEVEPATKPEAKSEIEDTEVQNNENGKTDSIPSPHEEADESTANGTSISLASGTGTEEGASQTLSAPVHQHSTSMSTTVSRARNGSIASSTMSSLRRKTSAAPESTTIAFLKRSFENIVAIKEINKKYQDVVKAANKAIEILKTGVLPDEATIFSPLKLACEKPNTEAKIEALDCLGKIFSFNVFNQPIYIDYKKSKPDLKTEVDMDANVENNQDDASTANGGSSKVLLIDAAIQVIISCFDGEGTDEKIELQVIKVLTDAIVNETMPVHGKILLQAIRQIYNIFLLSLSPANQGIAQATLTQLISTIYDKVKTTNNKEDPDMLLPVDLADRSESAADKTVPTAKQQKLTLQQMEESVAAGNDGVHFTDDEIFGNSRELYIKDAFLVFRSMSNLAVKVIETESIDMRSHAMRSKLLSLHIIHWILRNYIECFTDKECIIVNSATGEETILVDAVRKYLCLILSRNAASAIAPVYEISLEIYWIMISQLRDEFKVEIPVFLEEIYFPVSEMKTSTAHQKRYLLN</sequence>
<gene>
    <name evidence="1" type="ORF">Amon02_000258400</name>
</gene>
<dbReference type="Proteomes" id="UP001165064">
    <property type="component" value="Unassembled WGS sequence"/>
</dbReference>
<organism evidence="1 2">
    <name type="scientific">Ambrosiozyma monospora</name>
    <name type="common">Yeast</name>
    <name type="synonym">Endomycopsis monosporus</name>
    <dbReference type="NCBI Taxonomy" id="43982"/>
    <lineage>
        <taxon>Eukaryota</taxon>
        <taxon>Fungi</taxon>
        <taxon>Dikarya</taxon>
        <taxon>Ascomycota</taxon>
        <taxon>Saccharomycotina</taxon>
        <taxon>Pichiomycetes</taxon>
        <taxon>Pichiales</taxon>
        <taxon>Pichiaceae</taxon>
        <taxon>Ambrosiozyma</taxon>
    </lineage>
</organism>
<name>A0ACB5SXW5_AMBMO</name>
<comment type="caution">
    <text evidence="1">The sequence shown here is derived from an EMBL/GenBank/DDBJ whole genome shotgun (WGS) entry which is preliminary data.</text>
</comment>
<reference evidence="1" key="1">
    <citation type="submission" date="2023-04" db="EMBL/GenBank/DDBJ databases">
        <title>Ambrosiozyma monospora NBRC 10751.</title>
        <authorList>
            <person name="Ichikawa N."/>
            <person name="Sato H."/>
            <person name="Tonouchi N."/>
        </authorList>
    </citation>
    <scope>NUCLEOTIDE SEQUENCE</scope>
    <source>
        <strain evidence="1">NBRC 10751</strain>
    </source>
</reference>
<evidence type="ECO:0000313" key="2">
    <source>
        <dbReference type="Proteomes" id="UP001165064"/>
    </source>
</evidence>
<protein>
    <submittedName>
        <fullName evidence="1">Unnamed protein product</fullName>
    </submittedName>
</protein>
<keyword evidence="2" id="KW-1185">Reference proteome</keyword>
<accession>A0ACB5SXW5</accession>
<evidence type="ECO:0000313" key="1">
    <source>
        <dbReference type="EMBL" id="GME76396.1"/>
    </source>
</evidence>